<gene>
    <name evidence="1" type="ORF">C943_04589</name>
</gene>
<accession>M7X8I5</accession>
<dbReference type="AlphaFoldDB" id="M7X8I5"/>
<dbReference type="Proteomes" id="UP000010953">
    <property type="component" value="Unassembled WGS sequence"/>
</dbReference>
<organism evidence="1 2">
    <name type="scientific">Mariniradius saccharolyticus AK6</name>
    <dbReference type="NCBI Taxonomy" id="1239962"/>
    <lineage>
        <taxon>Bacteria</taxon>
        <taxon>Pseudomonadati</taxon>
        <taxon>Bacteroidota</taxon>
        <taxon>Cytophagia</taxon>
        <taxon>Cytophagales</taxon>
        <taxon>Cyclobacteriaceae</taxon>
        <taxon>Mariniradius</taxon>
    </lineage>
</organism>
<evidence type="ECO:0000313" key="2">
    <source>
        <dbReference type="Proteomes" id="UP000010953"/>
    </source>
</evidence>
<reference evidence="1" key="1">
    <citation type="submission" date="2013-01" db="EMBL/GenBank/DDBJ databases">
        <title>Genome assembly of Mariniradius saccharolyticus AK6.</title>
        <authorList>
            <person name="Vaidya B."/>
            <person name="Khatri I."/>
            <person name="Tanuku N.R.S."/>
            <person name="Subramanian S."/>
            <person name="Pinnaka A."/>
        </authorList>
    </citation>
    <scope>NUCLEOTIDE SEQUENCE [LARGE SCALE GENOMIC DNA]</scope>
    <source>
        <strain evidence="1">AK6</strain>
    </source>
</reference>
<dbReference type="InParanoid" id="M7X8I5"/>
<comment type="caution">
    <text evidence="1">The sequence shown here is derived from an EMBL/GenBank/DDBJ whole genome shotgun (WGS) entry which is preliminary data.</text>
</comment>
<protein>
    <submittedName>
        <fullName evidence="1">Uncharacterized protein</fullName>
    </submittedName>
</protein>
<proteinExistence type="predicted"/>
<sequence length="38" mass="4730">MREIQIQFTRVDGHREGDVQEFFLQKFKLIARKMWISF</sequence>
<name>M7X8I5_9BACT</name>
<keyword evidence="2" id="KW-1185">Reference proteome</keyword>
<dbReference type="EMBL" id="AMZY02000009">
    <property type="protein sequence ID" value="EMS33710.1"/>
    <property type="molecule type" value="Genomic_DNA"/>
</dbReference>
<evidence type="ECO:0000313" key="1">
    <source>
        <dbReference type="EMBL" id="EMS33710.1"/>
    </source>
</evidence>
<dbReference type="STRING" id="1239962.C943_04589"/>